<evidence type="ECO:0000313" key="11">
    <source>
        <dbReference type="EMBL" id="WOJ97949.1"/>
    </source>
</evidence>
<evidence type="ECO:0000256" key="10">
    <source>
        <dbReference type="SAM" id="Phobius"/>
    </source>
</evidence>
<dbReference type="InterPro" id="IPR002528">
    <property type="entry name" value="MATE_fam"/>
</dbReference>
<evidence type="ECO:0000256" key="9">
    <source>
        <dbReference type="ARBA" id="ARBA00031636"/>
    </source>
</evidence>
<keyword evidence="5 10" id="KW-0812">Transmembrane</keyword>
<keyword evidence="8 10" id="KW-0472">Membrane</keyword>
<sequence>MSGPVFLSGSPMRHVLVMTGASSVGLIAMFTVDVVDMVFITLLGDQRLVAAVGFAGTLLYFLLSLGIGLQIALGALVARAEGNQDRTLAGRYCSSVLWFNALTVGLVAAVAWIWLPELLQLLGASGETLNFALAYSRIQLPAVPLLVLGMSLSAGLRAVGDARHSMLATLAGAFANAVLDPILIFYFELGIEGAAWASVASRVVVVSYAGYVLFFRHRLPSRVSPSMIAADAPAIMVIAVPAVLTNLATPFGNSLVLRMMSQFGDSAVAATAVMGRLAPLAFAVVFAVSGAVGPIVGQNAGACRYDRVRQTLLDASKFVVAYVAVAWLILWLVSDLVIATFTASDLAADLLGFYFQFLVGAFAFNGLLFVANASFNNLGRAYLATLFNYAKVFLGVVPAAYFGASLYGARGLMVGEVLGASLFGVLGMLSALALVSRLQRDYPPLETG</sequence>
<evidence type="ECO:0000256" key="2">
    <source>
        <dbReference type="ARBA" id="ARBA00022448"/>
    </source>
</evidence>
<keyword evidence="4" id="KW-1003">Cell membrane</keyword>
<dbReference type="Proteomes" id="UP001626549">
    <property type="component" value="Chromosome"/>
</dbReference>
<evidence type="ECO:0000256" key="3">
    <source>
        <dbReference type="ARBA" id="ARBA00022449"/>
    </source>
</evidence>
<evidence type="ECO:0000256" key="8">
    <source>
        <dbReference type="ARBA" id="ARBA00023136"/>
    </source>
</evidence>
<dbReference type="NCBIfam" id="TIGR00797">
    <property type="entry name" value="matE"/>
    <property type="match status" value="1"/>
</dbReference>
<feature type="transmembrane region" description="Helical" evidence="10">
    <location>
        <begin position="135"/>
        <end position="155"/>
    </location>
</feature>
<reference evidence="11 12" key="1">
    <citation type="submission" date="2023-10" db="EMBL/GenBank/DDBJ databases">
        <title>Two novel species belonging to the OM43/NOR5 clade.</title>
        <authorList>
            <person name="Park M."/>
        </authorList>
    </citation>
    <scope>NUCLEOTIDE SEQUENCE [LARGE SCALE GENOMIC DNA]</scope>
    <source>
        <strain evidence="11 12">IMCC45268</strain>
    </source>
</reference>
<dbReference type="Pfam" id="PF01554">
    <property type="entry name" value="MatE"/>
    <property type="match status" value="2"/>
</dbReference>
<dbReference type="InterPro" id="IPR050222">
    <property type="entry name" value="MATE_MdtK"/>
</dbReference>
<gene>
    <name evidence="11" type="ORF">R0137_05070</name>
</gene>
<dbReference type="RefSeq" id="WP_407329058.1">
    <property type="nucleotide sequence ID" value="NZ_CP136865.1"/>
</dbReference>
<evidence type="ECO:0000256" key="7">
    <source>
        <dbReference type="ARBA" id="ARBA00023065"/>
    </source>
</evidence>
<protein>
    <recommendedName>
        <fullName evidence="9">Multidrug-efflux transporter</fullName>
    </recommendedName>
</protein>
<evidence type="ECO:0000313" key="12">
    <source>
        <dbReference type="Proteomes" id="UP001626549"/>
    </source>
</evidence>
<name>A0ABZ0IGI4_9GAMM</name>
<feature type="transmembrane region" description="Helical" evidence="10">
    <location>
        <begin position="167"/>
        <end position="187"/>
    </location>
</feature>
<dbReference type="PANTHER" id="PTHR43298:SF2">
    <property type="entry name" value="FMN_FAD EXPORTER YEEO-RELATED"/>
    <property type="match status" value="1"/>
</dbReference>
<keyword evidence="2" id="KW-0813">Transport</keyword>
<feature type="transmembrane region" description="Helical" evidence="10">
    <location>
        <begin position="386"/>
        <end position="407"/>
    </location>
</feature>
<evidence type="ECO:0000256" key="4">
    <source>
        <dbReference type="ARBA" id="ARBA00022475"/>
    </source>
</evidence>
<dbReference type="InterPro" id="IPR048279">
    <property type="entry name" value="MdtK-like"/>
</dbReference>
<feature type="transmembrane region" description="Helical" evidence="10">
    <location>
        <begin position="48"/>
        <end position="76"/>
    </location>
</feature>
<comment type="subcellular location">
    <subcellularLocation>
        <location evidence="1">Cell inner membrane</location>
        <topology evidence="1">Multi-pass membrane protein</topology>
    </subcellularLocation>
</comment>
<keyword evidence="7" id="KW-0406">Ion transport</keyword>
<feature type="transmembrane region" description="Helical" evidence="10">
    <location>
        <begin position="97"/>
        <end position="115"/>
    </location>
</feature>
<keyword evidence="6 10" id="KW-1133">Transmembrane helix</keyword>
<keyword evidence="12" id="KW-1185">Reference proteome</keyword>
<feature type="transmembrane region" description="Helical" evidence="10">
    <location>
        <begin position="15"/>
        <end position="42"/>
    </location>
</feature>
<dbReference type="EMBL" id="CP136865">
    <property type="protein sequence ID" value="WOJ97949.1"/>
    <property type="molecule type" value="Genomic_DNA"/>
</dbReference>
<feature type="transmembrane region" description="Helical" evidence="10">
    <location>
        <begin position="353"/>
        <end position="374"/>
    </location>
</feature>
<dbReference type="PIRSF" id="PIRSF006603">
    <property type="entry name" value="DinF"/>
    <property type="match status" value="1"/>
</dbReference>
<proteinExistence type="predicted"/>
<feature type="transmembrane region" description="Helical" evidence="10">
    <location>
        <begin position="235"/>
        <end position="257"/>
    </location>
</feature>
<evidence type="ECO:0000256" key="6">
    <source>
        <dbReference type="ARBA" id="ARBA00022989"/>
    </source>
</evidence>
<feature type="transmembrane region" description="Helical" evidence="10">
    <location>
        <begin position="193"/>
        <end position="214"/>
    </location>
</feature>
<organism evidence="11 12">
    <name type="scientific">Congregibacter brevis</name>
    <dbReference type="NCBI Taxonomy" id="3081201"/>
    <lineage>
        <taxon>Bacteria</taxon>
        <taxon>Pseudomonadati</taxon>
        <taxon>Pseudomonadota</taxon>
        <taxon>Gammaproteobacteria</taxon>
        <taxon>Cellvibrionales</taxon>
        <taxon>Halieaceae</taxon>
        <taxon>Congregibacter</taxon>
    </lineage>
</organism>
<dbReference type="PANTHER" id="PTHR43298">
    <property type="entry name" value="MULTIDRUG RESISTANCE PROTEIN NORM-RELATED"/>
    <property type="match status" value="1"/>
</dbReference>
<feature type="transmembrane region" description="Helical" evidence="10">
    <location>
        <begin position="413"/>
        <end position="435"/>
    </location>
</feature>
<evidence type="ECO:0000256" key="5">
    <source>
        <dbReference type="ARBA" id="ARBA00022692"/>
    </source>
</evidence>
<keyword evidence="3" id="KW-0050">Antiport</keyword>
<feature type="transmembrane region" description="Helical" evidence="10">
    <location>
        <begin position="318"/>
        <end position="341"/>
    </location>
</feature>
<accession>A0ABZ0IGI4</accession>
<evidence type="ECO:0000256" key="1">
    <source>
        <dbReference type="ARBA" id="ARBA00004429"/>
    </source>
</evidence>
<feature type="transmembrane region" description="Helical" evidence="10">
    <location>
        <begin position="277"/>
        <end position="297"/>
    </location>
</feature>